<evidence type="ECO:0000313" key="2">
    <source>
        <dbReference type="EMBL" id="BAU92055.1"/>
    </source>
</evidence>
<keyword evidence="1" id="KW-1133">Transmembrane helix</keyword>
<name>A0A160PH56_9HYPH</name>
<keyword evidence="1" id="KW-0812">Transmembrane</keyword>
<dbReference type="EMBL" id="AP014809">
    <property type="protein sequence ID" value="BAU92055.1"/>
    <property type="molecule type" value="Genomic_DNA"/>
</dbReference>
<sequence length="61" mass="6339">MGLVPEAALVAVSFFGALLGAAAFFSVVLVAMVSLRPADRQIRDPTPREIHEGMGALGSNN</sequence>
<organism evidence="2 3">
    <name type="scientific">Methylorubrum populi</name>
    <dbReference type="NCBI Taxonomy" id="223967"/>
    <lineage>
        <taxon>Bacteria</taxon>
        <taxon>Pseudomonadati</taxon>
        <taxon>Pseudomonadota</taxon>
        <taxon>Alphaproteobacteria</taxon>
        <taxon>Hyphomicrobiales</taxon>
        <taxon>Methylobacteriaceae</taxon>
        <taxon>Methylorubrum</taxon>
    </lineage>
</organism>
<protein>
    <submittedName>
        <fullName evidence="2">Methyl-accepting chemotaxis protein</fullName>
    </submittedName>
</protein>
<feature type="transmembrane region" description="Helical" evidence="1">
    <location>
        <begin position="12"/>
        <end position="35"/>
    </location>
</feature>
<evidence type="ECO:0000256" key="1">
    <source>
        <dbReference type="SAM" id="Phobius"/>
    </source>
</evidence>
<proteinExistence type="predicted"/>
<reference evidence="2 3" key="1">
    <citation type="journal article" date="2016" name="Genome Announc.">
        <title>Complete Genome Sequence of Methylobacterium populi P-1M, Isolated from Pink-Pigmented Household Biofilm.</title>
        <authorList>
            <person name="Morohoshi T."/>
            <person name="Ikeda T."/>
        </authorList>
    </citation>
    <scope>NUCLEOTIDE SEQUENCE [LARGE SCALE GENOMIC DNA]</scope>
    <source>
        <strain evidence="2 3">P-1M</strain>
    </source>
</reference>
<accession>A0A160PH56</accession>
<dbReference type="Proteomes" id="UP000218288">
    <property type="component" value="Chromosome"/>
</dbReference>
<gene>
    <name evidence="2" type="ORF">MPPM_3450</name>
</gene>
<keyword evidence="1" id="KW-0472">Membrane</keyword>
<evidence type="ECO:0000313" key="3">
    <source>
        <dbReference type="Proteomes" id="UP000218288"/>
    </source>
</evidence>
<dbReference type="AlphaFoldDB" id="A0A160PH56"/>